<evidence type="ECO:0000313" key="4">
    <source>
        <dbReference type="Proteomes" id="UP000041254"/>
    </source>
</evidence>
<dbReference type="InParanoid" id="A0A0G4EBA8"/>
<organism evidence="3 4">
    <name type="scientific">Vitrella brassicaformis (strain CCMP3155)</name>
    <dbReference type="NCBI Taxonomy" id="1169540"/>
    <lineage>
        <taxon>Eukaryota</taxon>
        <taxon>Sar</taxon>
        <taxon>Alveolata</taxon>
        <taxon>Colpodellida</taxon>
        <taxon>Vitrellaceae</taxon>
        <taxon>Vitrella</taxon>
    </lineage>
</organism>
<dbReference type="VEuPathDB" id="CryptoDB:Vbra_20098"/>
<dbReference type="AlphaFoldDB" id="A0A0G4EBA8"/>
<protein>
    <submittedName>
        <fullName evidence="3">Uncharacterized protein</fullName>
    </submittedName>
</protein>
<feature type="signal peptide" evidence="2">
    <location>
        <begin position="1"/>
        <end position="19"/>
    </location>
</feature>
<evidence type="ECO:0000256" key="1">
    <source>
        <dbReference type="SAM" id="MobiDB-lite"/>
    </source>
</evidence>
<sequence>MSLATSALLLFGAFGKCVCSSHRPIYVALDKQDPAAAHEVLLETIKLFGRLAEHTTPDSKRRGFGSRIGRQMRSLIQQENGDDQGGEEPYATGIQWESRELITRRTIKWMGNMDIEFWRRHDARWEQLFDKSPTLTRHELAVSVSKLPFRWPLRGNGEMVGPTLYGHIAGSSALWLRRGSAHLDELRRGVNRAVGADPVRDYALEALFSAISCEDTSPQLTRGNRIISKGIFRRVMKKWAESSSPQSITSPSQSEDEAASCVDFDTFCSHLMRHMPSYSQQRQPPQSSASSDDTSQTRQDAGRPEGEGQQEKADNSSAPSSFFSAPNDPRRNASSVPKEELTPMARPHSRAGLWGRWFRRREREGQGQAARQPPSSLERLMQVLAVKRIDQQPRRMHHVPVVPRWKTCQPASVSVASKGMIVRPAAVSFLRMRQKR</sequence>
<feature type="compositionally biased region" description="Low complexity" evidence="1">
    <location>
        <begin position="315"/>
        <end position="327"/>
    </location>
</feature>
<gene>
    <name evidence="3" type="ORF">Vbra_20098</name>
</gene>
<keyword evidence="2" id="KW-0732">Signal</keyword>
<name>A0A0G4EBA8_VITBC</name>
<evidence type="ECO:0000256" key="2">
    <source>
        <dbReference type="SAM" id="SignalP"/>
    </source>
</evidence>
<feature type="compositionally biased region" description="Low complexity" evidence="1">
    <location>
        <begin position="279"/>
        <end position="299"/>
    </location>
</feature>
<keyword evidence="4" id="KW-1185">Reference proteome</keyword>
<feature type="compositionally biased region" description="Basic and acidic residues" evidence="1">
    <location>
        <begin position="300"/>
        <end position="314"/>
    </location>
</feature>
<feature type="chain" id="PRO_5005186927" evidence="2">
    <location>
        <begin position="20"/>
        <end position="436"/>
    </location>
</feature>
<feature type="region of interest" description="Disordered" evidence="1">
    <location>
        <begin position="277"/>
        <end position="348"/>
    </location>
</feature>
<dbReference type="EMBL" id="CDMY01000113">
    <property type="protein sequence ID" value="CEL92791.1"/>
    <property type="molecule type" value="Genomic_DNA"/>
</dbReference>
<reference evidence="3 4" key="1">
    <citation type="submission" date="2014-11" db="EMBL/GenBank/DDBJ databases">
        <authorList>
            <person name="Zhu J."/>
            <person name="Qi W."/>
            <person name="Song R."/>
        </authorList>
    </citation>
    <scope>NUCLEOTIDE SEQUENCE [LARGE SCALE GENOMIC DNA]</scope>
</reference>
<accession>A0A0G4EBA8</accession>
<evidence type="ECO:0000313" key="3">
    <source>
        <dbReference type="EMBL" id="CEL92791.1"/>
    </source>
</evidence>
<dbReference type="Proteomes" id="UP000041254">
    <property type="component" value="Unassembled WGS sequence"/>
</dbReference>
<proteinExistence type="predicted"/>